<protein>
    <submittedName>
        <fullName evidence="2">Uncharacterized protein</fullName>
    </submittedName>
</protein>
<dbReference type="KEGG" id="vos:KNV97_13160"/>
<dbReference type="RefSeq" id="WP_218563311.1">
    <property type="nucleotide sequence ID" value="NZ_CP076643.1"/>
</dbReference>
<gene>
    <name evidence="2" type="ORF">KNV97_13160</name>
</gene>
<evidence type="ECO:0000313" key="3">
    <source>
        <dbReference type="Proteomes" id="UP000694232"/>
    </source>
</evidence>
<keyword evidence="1" id="KW-0472">Membrane</keyword>
<feature type="transmembrane region" description="Helical" evidence="1">
    <location>
        <begin position="134"/>
        <end position="156"/>
    </location>
</feature>
<keyword evidence="3" id="KW-1185">Reference proteome</keyword>
<feature type="transmembrane region" description="Helical" evidence="1">
    <location>
        <begin position="52"/>
        <end position="72"/>
    </location>
</feature>
<evidence type="ECO:0000313" key="2">
    <source>
        <dbReference type="EMBL" id="QXO19140.1"/>
    </source>
</evidence>
<feature type="transmembrane region" description="Helical" evidence="1">
    <location>
        <begin position="25"/>
        <end position="46"/>
    </location>
</feature>
<dbReference type="EMBL" id="CP076643">
    <property type="protein sequence ID" value="QXO19140.1"/>
    <property type="molecule type" value="Genomic_DNA"/>
</dbReference>
<keyword evidence="1" id="KW-0812">Transmembrane</keyword>
<keyword evidence="1" id="KW-1133">Transmembrane helix</keyword>
<name>A0A975YQ33_9VIBR</name>
<feature type="transmembrane region" description="Helical" evidence="1">
    <location>
        <begin position="177"/>
        <end position="197"/>
    </location>
</feature>
<sequence length="250" mass="28241">MKNDHLPILYMLVSSATLMKRQWRLLLCLSWPCLLVSMLTALRVWYFQSDDGLLATLLNIMVFIAVLVWATVRWHRAILMRQSQAQPENVVLSAKPEVRILGYVLVIMLVGLICLLAGMLTQSEVLWLQLGSELMLMVPLAWVISRWGLAIPATAVEDKEYGLYFAWQVSRQYRGALFVLIGLLPALLALLLVSASFDHVAVAVLIGPVAYLAWAYEICVLSLSYQWIVQRQAIEKILNHPGRTSSYKSV</sequence>
<feature type="transmembrane region" description="Helical" evidence="1">
    <location>
        <begin position="100"/>
        <end position="122"/>
    </location>
</feature>
<feature type="transmembrane region" description="Helical" evidence="1">
    <location>
        <begin position="209"/>
        <end position="228"/>
    </location>
</feature>
<proteinExistence type="predicted"/>
<dbReference type="AlphaFoldDB" id="A0A975YQ33"/>
<evidence type="ECO:0000256" key="1">
    <source>
        <dbReference type="SAM" id="Phobius"/>
    </source>
</evidence>
<accession>A0A975YQ33</accession>
<dbReference type="Proteomes" id="UP000694232">
    <property type="component" value="Chromosome 1"/>
</dbReference>
<reference evidence="2" key="1">
    <citation type="submission" date="2021-06" db="EMBL/GenBank/DDBJ databases">
        <title>Vibrio nov. sp., novel gut bacterium isolated from Yellow Sea oyster.</title>
        <authorList>
            <person name="Muhammad N."/>
            <person name="Nguyen T.H."/>
            <person name="Lee Y.-J."/>
            <person name="Ko J."/>
            <person name="Kim S.-G."/>
        </authorList>
    </citation>
    <scope>NUCLEOTIDE SEQUENCE</scope>
    <source>
        <strain evidence="2">OG9-811</strain>
    </source>
</reference>
<organism evidence="2 3">
    <name type="scientific">Vibrio ostreae</name>
    <dbReference type="NCBI Taxonomy" id="2841925"/>
    <lineage>
        <taxon>Bacteria</taxon>
        <taxon>Pseudomonadati</taxon>
        <taxon>Pseudomonadota</taxon>
        <taxon>Gammaproteobacteria</taxon>
        <taxon>Vibrionales</taxon>
        <taxon>Vibrionaceae</taxon>
        <taxon>Vibrio</taxon>
    </lineage>
</organism>